<gene>
    <name evidence="4" type="ORF">UU02_C0023G0012</name>
</gene>
<protein>
    <recommendedName>
        <fullName evidence="6">ADP-ribosylation/Crystallin J1</fullName>
    </recommendedName>
</protein>
<dbReference type="Pfam" id="PF03747">
    <property type="entry name" value="ADP_ribosyl_GH"/>
    <property type="match status" value="2"/>
</dbReference>
<keyword evidence="2" id="KW-0378">Hydrolase</keyword>
<dbReference type="Gene3D" id="1.10.4080.10">
    <property type="entry name" value="ADP-ribosylation/Crystallin J1"/>
    <property type="match status" value="1"/>
</dbReference>
<dbReference type="PANTHER" id="PTHR16222:SF24">
    <property type="entry name" value="ADP-RIBOSYLHYDROLASE ARH3"/>
    <property type="match status" value="1"/>
</dbReference>
<dbReference type="EMBL" id="LBZA01000023">
    <property type="protein sequence ID" value="KKR63534.1"/>
    <property type="molecule type" value="Genomic_DNA"/>
</dbReference>
<keyword evidence="3" id="KW-0479">Metal-binding</keyword>
<evidence type="ECO:0000256" key="1">
    <source>
        <dbReference type="ARBA" id="ARBA00010702"/>
    </source>
</evidence>
<name>A0A0G0SFF8_9BACT</name>
<evidence type="ECO:0000256" key="2">
    <source>
        <dbReference type="ARBA" id="ARBA00022801"/>
    </source>
</evidence>
<proteinExistence type="inferred from homology"/>
<keyword evidence="3" id="KW-0460">Magnesium</keyword>
<feature type="binding site" evidence="3">
    <location>
        <position position="64"/>
    </location>
    <ligand>
        <name>Mg(2+)</name>
        <dbReference type="ChEBI" id="CHEBI:18420"/>
        <label>1</label>
    </ligand>
</feature>
<comment type="caution">
    <text evidence="4">The sequence shown here is derived from an EMBL/GenBank/DDBJ whole genome shotgun (WGS) entry which is preliminary data.</text>
</comment>
<feature type="binding site" evidence="3">
    <location>
        <position position="65"/>
    </location>
    <ligand>
        <name>Mg(2+)</name>
        <dbReference type="ChEBI" id="CHEBI:18420"/>
        <label>1</label>
    </ligand>
</feature>
<evidence type="ECO:0000313" key="5">
    <source>
        <dbReference type="Proteomes" id="UP000034293"/>
    </source>
</evidence>
<feature type="binding site" evidence="3">
    <location>
        <position position="304"/>
    </location>
    <ligand>
        <name>Mg(2+)</name>
        <dbReference type="ChEBI" id="CHEBI:18420"/>
        <label>2</label>
    </ligand>
</feature>
<dbReference type="GO" id="GO:0046872">
    <property type="term" value="F:metal ion binding"/>
    <property type="evidence" value="ECO:0007669"/>
    <property type="project" value="UniProtKB-KW"/>
</dbReference>
<organism evidence="4 5">
    <name type="scientific">Candidatus Woesebacteria bacterium GW2011_GWA1_40_43</name>
    <dbReference type="NCBI Taxonomy" id="1618553"/>
    <lineage>
        <taxon>Bacteria</taxon>
        <taxon>Candidatus Woeseibacteriota</taxon>
    </lineage>
</organism>
<comment type="similarity">
    <text evidence="1">Belongs to the ADP-ribosylglycohydrolase family.</text>
</comment>
<comment type="cofactor">
    <cofactor evidence="3">
        <name>Mg(2+)</name>
        <dbReference type="ChEBI" id="CHEBI:18420"/>
    </cofactor>
    <text evidence="3">Binds 2 magnesium ions per subunit.</text>
</comment>
<evidence type="ECO:0008006" key="6">
    <source>
        <dbReference type="Google" id="ProtNLM"/>
    </source>
</evidence>
<evidence type="ECO:0000313" key="4">
    <source>
        <dbReference type="EMBL" id="KKR63534.1"/>
    </source>
</evidence>
<reference evidence="4 5" key="1">
    <citation type="journal article" date="2015" name="Nature">
        <title>rRNA introns, odd ribosomes, and small enigmatic genomes across a large radiation of phyla.</title>
        <authorList>
            <person name="Brown C.T."/>
            <person name="Hug L.A."/>
            <person name="Thomas B.C."/>
            <person name="Sharon I."/>
            <person name="Castelle C.J."/>
            <person name="Singh A."/>
            <person name="Wilkins M.J."/>
            <person name="Williams K.H."/>
            <person name="Banfield J.F."/>
        </authorList>
    </citation>
    <scope>NUCLEOTIDE SEQUENCE [LARGE SCALE GENOMIC DNA]</scope>
</reference>
<dbReference type="Proteomes" id="UP000034293">
    <property type="component" value="Unassembled WGS sequence"/>
</dbReference>
<dbReference type="InterPro" id="IPR005502">
    <property type="entry name" value="Ribosyl_crysJ1"/>
</dbReference>
<accession>A0A0G0SFF8</accession>
<dbReference type="InterPro" id="IPR036705">
    <property type="entry name" value="Ribosyl_crysJ1_sf"/>
</dbReference>
<evidence type="ECO:0000256" key="3">
    <source>
        <dbReference type="PIRSR" id="PIRSR605502-1"/>
    </source>
</evidence>
<dbReference type="SUPFAM" id="SSF101478">
    <property type="entry name" value="ADP-ribosylglycohydrolase"/>
    <property type="match status" value="2"/>
</dbReference>
<dbReference type="PANTHER" id="PTHR16222">
    <property type="entry name" value="ADP-RIBOSYLGLYCOHYDROLASE"/>
    <property type="match status" value="1"/>
</dbReference>
<dbReference type="GO" id="GO:0016787">
    <property type="term" value="F:hydrolase activity"/>
    <property type="evidence" value="ECO:0007669"/>
    <property type="project" value="UniProtKB-KW"/>
</dbReference>
<dbReference type="InterPro" id="IPR050792">
    <property type="entry name" value="ADP-ribosylglycohydrolase"/>
</dbReference>
<sequence>MARNKNSLKITGAILGFAIGDSMGFPAAGIKKSDYLKTNIGEIVGFTRNQSHPFFYTLNEGQFTDNTRLFLLTIESLIKNKGYYENDMILNLKKWAKNCRDIVGFERWPGKTSLRACINLLNGHSPKDSGAKLTSSCASVYRTLPIGIFFCAGDAKSILNYSEICASYTHNSIVSRNGSVFAAISVAKILNGAGLEQSFSDSLSIIENYGSSIDSRKLIERIRWSLNNYKKVGVQKARKLLGTGSSILQTIPLAVYISLKSNKFEDGVLTAANSFREDFGKEKRRMLNYGWTEQLLECVGGNTDGIAAICGCFLGALHGIGGIPDKYRTIENYSEMYNLKWNLK</sequence>
<dbReference type="AlphaFoldDB" id="A0A0G0SFF8"/>